<sequence>MCSLLPFTCDRADFMFFLILSTMNVSVCPFYTRTLVTTVMGEVYLRKKDKPQHCNAHLVHIKHQCQINLSPHAWQYPFKHSAGLYHAQFMS</sequence>
<evidence type="ECO:0008006" key="4">
    <source>
        <dbReference type="Google" id="ProtNLM"/>
    </source>
</evidence>
<name>A0AAV5U814_9BILA</name>
<feature type="transmembrane region" description="Helical" evidence="1">
    <location>
        <begin position="14"/>
        <end position="32"/>
    </location>
</feature>
<gene>
    <name evidence="2" type="ORF">PENTCL1PPCAC_24514</name>
</gene>
<dbReference type="AlphaFoldDB" id="A0AAV5U814"/>
<keyword evidence="1" id="KW-0472">Membrane</keyword>
<evidence type="ECO:0000256" key="1">
    <source>
        <dbReference type="SAM" id="Phobius"/>
    </source>
</evidence>
<organism evidence="2 3">
    <name type="scientific">Pristionchus entomophagus</name>
    <dbReference type="NCBI Taxonomy" id="358040"/>
    <lineage>
        <taxon>Eukaryota</taxon>
        <taxon>Metazoa</taxon>
        <taxon>Ecdysozoa</taxon>
        <taxon>Nematoda</taxon>
        <taxon>Chromadorea</taxon>
        <taxon>Rhabditida</taxon>
        <taxon>Rhabditina</taxon>
        <taxon>Diplogasteromorpha</taxon>
        <taxon>Diplogasteroidea</taxon>
        <taxon>Neodiplogasteridae</taxon>
        <taxon>Pristionchus</taxon>
    </lineage>
</organism>
<protein>
    <recommendedName>
        <fullName evidence="4">Secreted protein</fullName>
    </recommendedName>
</protein>
<dbReference type="Proteomes" id="UP001432027">
    <property type="component" value="Unassembled WGS sequence"/>
</dbReference>
<keyword evidence="1" id="KW-0812">Transmembrane</keyword>
<reference evidence="2" key="1">
    <citation type="submission" date="2023-10" db="EMBL/GenBank/DDBJ databases">
        <title>Genome assembly of Pristionchus species.</title>
        <authorList>
            <person name="Yoshida K."/>
            <person name="Sommer R.J."/>
        </authorList>
    </citation>
    <scope>NUCLEOTIDE SEQUENCE</scope>
    <source>
        <strain evidence="2">RS0144</strain>
    </source>
</reference>
<comment type="caution">
    <text evidence="2">The sequence shown here is derived from an EMBL/GenBank/DDBJ whole genome shotgun (WGS) entry which is preliminary data.</text>
</comment>
<dbReference type="EMBL" id="BTSX01000005">
    <property type="protein sequence ID" value="GMT02340.1"/>
    <property type="molecule type" value="Genomic_DNA"/>
</dbReference>
<evidence type="ECO:0000313" key="2">
    <source>
        <dbReference type="EMBL" id="GMT02340.1"/>
    </source>
</evidence>
<evidence type="ECO:0000313" key="3">
    <source>
        <dbReference type="Proteomes" id="UP001432027"/>
    </source>
</evidence>
<keyword evidence="3" id="KW-1185">Reference proteome</keyword>
<accession>A0AAV5U814</accession>
<proteinExistence type="predicted"/>
<keyword evidence="1" id="KW-1133">Transmembrane helix</keyword>